<dbReference type="EMBL" id="KN835151">
    <property type="protein sequence ID" value="KIK47037.1"/>
    <property type="molecule type" value="Genomic_DNA"/>
</dbReference>
<keyword evidence="2" id="KW-1185">Reference proteome</keyword>
<evidence type="ECO:0000313" key="2">
    <source>
        <dbReference type="Proteomes" id="UP000054485"/>
    </source>
</evidence>
<dbReference type="Proteomes" id="UP000054485">
    <property type="component" value="Unassembled WGS sequence"/>
</dbReference>
<accession>A0A0D0BMH7</accession>
<proteinExistence type="predicted"/>
<dbReference type="AlphaFoldDB" id="A0A0D0BMH7"/>
<dbReference type="InParanoid" id="A0A0D0BMH7"/>
<reference evidence="1 2" key="1">
    <citation type="submission" date="2014-04" db="EMBL/GenBank/DDBJ databases">
        <authorList>
            <consortium name="DOE Joint Genome Institute"/>
            <person name="Kuo A."/>
            <person name="Ruytinx J."/>
            <person name="Rineau F."/>
            <person name="Colpaert J."/>
            <person name="Kohler A."/>
            <person name="Nagy L.G."/>
            <person name="Floudas D."/>
            <person name="Copeland A."/>
            <person name="Barry K.W."/>
            <person name="Cichocki N."/>
            <person name="Veneault-Fourrey C."/>
            <person name="LaButti K."/>
            <person name="Lindquist E.A."/>
            <person name="Lipzen A."/>
            <person name="Lundell T."/>
            <person name="Morin E."/>
            <person name="Murat C."/>
            <person name="Sun H."/>
            <person name="Tunlid A."/>
            <person name="Henrissat B."/>
            <person name="Grigoriev I.V."/>
            <person name="Hibbett D.S."/>
            <person name="Martin F."/>
            <person name="Nordberg H.P."/>
            <person name="Cantor M.N."/>
            <person name="Hua S.X."/>
        </authorList>
    </citation>
    <scope>NUCLEOTIDE SEQUENCE [LARGE SCALE GENOMIC DNA]</scope>
    <source>
        <strain evidence="1 2">UH-Slu-Lm8-n1</strain>
    </source>
</reference>
<sequence>MCDLVSISNRARRQNRCSRNGMLDALMLERTTDNKSEICRFALRRTTSLSESILRTEMW</sequence>
<organism evidence="1 2">
    <name type="scientific">Suillus luteus UH-Slu-Lm8-n1</name>
    <dbReference type="NCBI Taxonomy" id="930992"/>
    <lineage>
        <taxon>Eukaryota</taxon>
        <taxon>Fungi</taxon>
        <taxon>Dikarya</taxon>
        <taxon>Basidiomycota</taxon>
        <taxon>Agaricomycotina</taxon>
        <taxon>Agaricomycetes</taxon>
        <taxon>Agaricomycetidae</taxon>
        <taxon>Boletales</taxon>
        <taxon>Suillineae</taxon>
        <taxon>Suillaceae</taxon>
        <taxon>Suillus</taxon>
    </lineage>
</organism>
<evidence type="ECO:0000313" key="1">
    <source>
        <dbReference type="EMBL" id="KIK47037.1"/>
    </source>
</evidence>
<dbReference type="HOGENOM" id="CLU_2962426_0_0_1"/>
<protein>
    <submittedName>
        <fullName evidence="1">Unplaced genomic scaffold CY34scaffold_20, whole genome shotgun sequence</fullName>
    </submittedName>
</protein>
<gene>
    <name evidence="1" type="ORF">CY34DRAFT_799730</name>
</gene>
<name>A0A0D0BMH7_9AGAM</name>
<reference evidence="2" key="2">
    <citation type="submission" date="2015-01" db="EMBL/GenBank/DDBJ databases">
        <title>Evolutionary Origins and Diversification of the Mycorrhizal Mutualists.</title>
        <authorList>
            <consortium name="DOE Joint Genome Institute"/>
            <consortium name="Mycorrhizal Genomics Consortium"/>
            <person name="Kohler A."/>
            <person name="Kuo A."/>
            <person name="Nagy L.G."/>
            <person name="Floudas D."/>
            <person name="Copeland A."/>
            <person name="Barry K.W."/>
            <person name="Cichocki N."/>
            <person name="Veneault-Fourrey C."/>
            <person name="LaButti K."/>
            <person name="Lindquist E.A."/>
            <person name="Lipzen A."/>
            <person name="Lundell T."/>
            <person name="Morin E."/>
            <person name="Murat C."/>
            <person name="Riley R."/>
            <person name="Ohm R."/>
            <person name="Sun H."/>
            <person name="Tunlid A."/>
            <person name="Henrissat B."/>
            <person name="Grigoriev I.V."/>
            <person name="Hibbett D.S."/>
            <person name="Martin F."/>
        </authorList>
    </citation>
    <scope>NUCLEOTIDE SEQUENCE [LARGE SCALE GENOMIC DNA]</scope>
    <source>
        <strain evidence="2">UH-Slu-Lm8-n1</strain>
    </source>
</reference>